<dbReference type="SUPFAM" id="SSF53335">
    <property type="entry name" value="S-adenosyl-L-methionine-dependent methyltransferases"/>
    <property type="match status" value="1"/>
</dbReference>
<protein>
    <submittedName>
        <fullName evidence="2">SAM-dependent methyltransferase</fullName>
    </submittedName>
</protein>
<evidence type="ECO:0000259" key="1">
    <source>
        <dbReference type="Pfam" id="PF08241"/>
    </source>
</evidence>
<dbReference type="InterPro" id="IPR013216">
    <property type="entry name" value="Methyltransf_11"/>
</dbReference>
<keyword evidence="2" id="KW-0808">Transferase</keyword>
<dbReference type="InterPro" id="IPR029063">
    <property type="entry name" value="SAM-dependent_MTases_sf"/>
</dbReference>
<dbReference type="Gene3D" id="3.40.50.150">
    <property type="entry name" value="Vaccinia Virus protein VP39"/>
    <property type="match status" value="1"/>
</dbReference>
<organism evidence="2 3">
    <name type="scientific">Trueperella bonasi</name>
    <dbReference type="NCBI Taxonomy" id="312286"/>
    <lineage>
        <taxon>Bacteria</taxon>
        <taxon>Bacillati</taxon>
        <taxon>Actinomycetota</taxon>
        <taxon>Actinomycetes</taxon>
        <taxon>Actinomycetales</taxon>
        <taxon>Actinomycetaceae</taxon>
        <taxon>Trueperella</taxon>
    </lineage>
</organism>
<keyword evidence="3" id="KW-1185">Reference proteome</keyword>
<keyword evidence="2" id="KW-0489">Methyltransferase</keyword>
<dbReference type="CDD" id="cd02440">
    <property type="entry name" value="AdoMet_MTases"/>
    <property type="match status" value="1"/>
</dbReference>
<gene>
    <name evidence="2" type="ORF">J2S70_000083</name>
</gene>
<evidence type="ECO:0000313" key="3">
    <source>
        <dbReference type="Proteomes" id="UP001243212"/>
    </source>
</evidence>
<dbReference type="RefSeq" id="WP_307681782.1">
    <property type="nucleotide sequence ID" value="NZ_JAUSQX010000001.1"/>
</dbReference>
<dbReference type="Pfam" id="PF08241">
    <property type="entry name" value="Methyltransf_11"/>
    <property type="match status" value="1"/>
</dbReference>
<name>A0ABT9NDP3_9ACTO</name>
<dbReference type="GO" id="GO:0008168">
    <property type="term" value="F:methyltransferase activity"/>
    <property type="evidence" value="ECO:0007669"/>
    <property type="project" value="UniProtKB-KW"/>
</dbReference>
<dbReference type="Proteomes" id="UP001243212">
    <property type="component" value="Unassembled WGS sequence"/>
</dbReference>
<dbReference type="EMBL" id="JAUSQX010000001">
    <property type="protein sequence ID" value="MDP9805501.1"/>
    <property type="molecule type" value="Genomic_DNA"/>
</dbReference>
<evidence type="ECO:0000313" key="2">
    <source>
        <dbReference type="EMBL" id="MDP9805501.1"/>
    </source>
</evidence>
<feature type="domain" description="Methyltransferase type 11" evidence="1">
    <location>
        <begin position="69"/>
        <end position="165"/>
    </location>
</feature>
<comment type="caution">
    <text evidence="2">The sequence shown here is derived from an EMBL/GenBank/DDBJ whole genome shotgun (WGS) entry which is preliminary data.</text>
</comment>
<dbReference type="GO" id="GO:0032259">
    <property type="term" value="P:methylation"/>
    <property type="evidence" value="ECO:0007669"/>
    <property type="project" value="UniProtKB-KW"/>
</dbReference>
<dbReference type="PANTHER" id="PTHR43591">
    <property type="entry name" value="METHYLTRANSFERASE"/>
    <property type="match status" value="1"/>
</dbReference>
<proteinExistence type="predicted"/>
<sequence length="263" mass="29477">MSAGFTPVYPYDHFGQANSRWWSDNADDYLGEFGSILGETDFIWGPEGLREQNVELLGTPESLTNSSILEIGAGAAQCSRYLALKGLDVTASDIAPGMVDAALSLNAKHEVSFPVDMADARNLPYDDGRFDVVFTSFGAIDFISELRELHCEIRRVLKPLGRWIFSCSHPVKWIFADNPNSFEVFHSYFDRTPYLERRSDGELEYAHFHHTLADHVNALTDAGFHIEECIEPEWPADRKVVWGAWGPIRSAKVPGTIIFGCRS</sequence>
<accession>A0ABT9NDP3</accession>
<reference evidence="2 3" key="1">
    <citation type="submission" date="2023-07" db="EMBL/GenBank/DDBJ databases">
        <title>Sequencing the genomes of 1000 actinobacteria strains.</title>
        <authorList>
            <person name="Klenk H.-P."/>
        </authorList>
    </citation>
    <scope>NUCLEOTIDE SEQUENCE [LARGE SCALE GENOMIC DNA]</scope>
    <source>
        <strain evidence="2 3">DSM 17163</strain>
    </source>
</reference>
<dbReference type="PANTHER" id="PTHR43591:SF110">
    <property type="entry name" value="RHODANESE DOMAIN-CONTAINING PROTEIN"/>
    <property type="match status" value="1"/>
</dbReference>